<dbReference type="KEGG" id="cthe:Chro_0619"/>
<accession>K9TUC8</accession>
<evidence type="ECO:0000313" key="3">
    <source>
        <dbReference type="Proteomes" id="UP000010384"/>
    </source>
</evidence>
<feature type="compositionally biased region" description="Gly residues" evidence="1">
    <location>
        <begin position="43"/>
        <end position="55"/>
    </location>
</feature>
<dbReference type="AlphaFoldDB" id="K9TUC8"/>
<evidence type="ECO:0000313" key="2">
    <source>
        <dbReference type="EMBL" id="AFY86165.1"/>
    </source>
</evidence>
<dbReference type="HOGENOM" id="CLU_2407934_0_0_3"/>
<dbReference type="InParanoid" id="K9TUC8"/>
<proteinExistence type="predicted"/>
<name>K9TUC8_CHRTP</name>
<reference evidence="2 3" key="1">
    <citation type="submission" date="2012-06" db="EMBL/GenBank/DDBJ databases">
        <title>Finished chromosome of genome of Chroococcidiopsis thermalis PCC 7203.</title>
        <authorList>
            <consortium name="US DOE Joint Genome Institute"/>
            <person name="Gugger M."/>
            <person name="Coursin T."/>
            <person name="Rippka R."/>
            <person name="Tandeau De Marsac N."/>
            <person name="Huntemann M."/>
            <person name="Wei C.-L."/>
            <person name="Han J."/>
            <person name="Detter J.C."/>
            <person name="Han C."/>
            <person name="Tapia R."/>
            <person name="Davenport K."/>
            <person name="Daligault H."/>
            <person name="Erkkila T."/>
            <person name="Gu W."/>
            <person name="Munk A.C.C."/>
            <person name="Teshima H."/>
            <person name="Xu Y."/>
            <person name="Chain P."/>
            <person name="Chen A."/>
            <person name="Krypides N."/>
            <person name="Mavromatis K."/>
            <person name="Markowitz V."/>
            <person name="Szeto E."/>
            <person name="Ivanova N."/>
            <person name="Mikhailova N."/>
            <person name="Ovchinnikova G."/>
            <person name="Pagani I."/>
            <person name="Pati A."/>
            <person name="Goodwin L."/>
            <person name="Peters L."/>
            <person name="Pitluck S."/>
            <person name="Woyke T."/>
            <person name="Kerfeld C."/>
        </authorList>
    </citation>
    <scope>NUCLEOTIDE SEQUENCE [LARGE SCALE GENOMIC DNA]</scope>
    <source>
        <strain evidence="2 3">PCC 7203</strain>
    </source>
</reference>
<dbReference type="EMBL" id="CP003597">
    <property type="protein sequence ID" value="AFY86165.1"/>
    <property type="molecule type" value="Genomic_DNA"/>
</dbReference>
<gene>
    <name evidence="2" type="ORF">Chro_0619</name>
</gene>
<keyword evidence="3" id="KW-1185">Reference proteome</keyword>
<protein>
    <submittedName>
        <fullName evidence="2">Uncharacterized protein</fullName>
    </submittedName>
</protein>
<organism evidence="2 3">
    <name type="scientific">Chroococcidiopsis thermalis (strain PCC 7203)</name>
    <dbReference type="NCBI Taxonomy" id="251229"/>
    <lineage>
        <taxon>Bacteria</taxon>
        <taxon>Bacillati</taxon>
        <taxon>Cyanobacteriota</taxon>
        <taxon>Cyanophyceae</taxon>
        <taxon>Chroococcidiopsidales</taxon>
        <taxon>Chroococcidiopsidaceae</taxon>
        <taxon>Chroococcidiopsis</taxon>
    </lineage>
</organism>
<feature type="region of interest" description="Disordered" evidence="1">
    <location>
        <begin position="18"/>
        <end position="62"/>
    </location>
</feature>
<sequence>MNEYSRKEAYAIVCGEHLSGSRGQGGEGDKGELALPRDRREWGLGGEGGQGGQGSGQPTTINHQPLFITGIAELTKDNKVPFCSCPLAAKSL</sequence>
<evidence type="ECO:0000256" key="1">
    <source>
        <dbReference type="SAM" id="MobiDB-lite"/>
    </source>
</evidence>
<feature type="compositionally biased region" description="Basic and acidic residues" evidence="1">
    <location>
        <begin position="27"/>
        <end position="42"/>
    </location>
</feature>
<dbReference type="Proteomes" id="UP000010384">
    <property type="component" value="Chromosome"/>
</dbReference>